<dbReference type="EMBL" id="CP003098">
    <property type="protein sequence ID" value="AET32867.1"/>
    <property type="molecule type" value="Genomic_DNA"/>
</dbReference>
<dbReference type="STRING" id="1104324.P186_1442"/>
<accession>G7VEQ1</accession>
<dbReference type="BioCyc" id="PSP1104324:GJSN-1417-MONOMER"/>
<dbReference type="InterPro" id="IPR010058">
    <property type="entry name" value="Uridine_phosphorylase"/>
</dbReference>
<dbReference type="CDD" id="cd17767">
    <property type="entry name" value="UP_EcUdp-like"/>
    <property type="match status" value="1"/>
</dbReference>
<dbReference type="HOGENOM" id="CLU_068457_0_0_2"/>
<dbReference type="RefSeq" id="WP_014288693.1">
    <property type="nucleotide sequence ID" value="NC_016645.1"/>
</dbReference>
<dbReference type="Proteomes" id="UP000005867">
    <property type="component" value="Chromosome"/>
</dbReference>
<dbReference type="InterPro" id="IPR035994">
    <property type="entry name" value="Nucleoside_phosphorylase_sf"/>
</dbReference>
<keyword evidence="3" id="KW-1185">Reference proteome</keyword>
<dbReference type="PANTHER" id="PTHR43691:SF13">
    <property type="entry name" value="URIDINE PHOSPHORYLASE"/>
    <property type="match status" value="1"/>
</dbReference>
<dbReference type="AlphaFoldDB" id="G7VEQ1"/>
<evidence type="ECO:0000259" key="1">
    <source>
        <dbReference type="Pfam" id="PF01048"/>
    </source>
</evidence>
<evidence type="ECO:0000313" key="2">
    <source>
        <dbReference type="EMBL" id="AET32867.1"/>
    </source>
</evidence>
<dbReference type="Gene3D" id="3.40.50.1580">
    <property type="entry name" value="Nucleoside phosphorylase domain"/>
    <property type="match status" value="1"/>
</dbReference>
<dbReference type="SUPFAM" id="SSF53167">
    <property type="entry name" value="Purine and uridine phosphorylases"/>
    <property type="match status" value="1"/>
</dbReference>
<dbReference type="eggNOG" id="arCOG01324">
    <property type="taxonomic scope" value="Archaea"/>
</dbReference>
<sequence>MAQRPVVGGKAYHILVAPGEVPRYVLLPGDPGRVPLIARHWEGAREVARNREFVTWVGRYKGVQIAATSTGIGSGSTAIAVEELLQAGADTFIRVGTTGALRREVKLGDLVIGVAAVRWDGASRWYAPPEYPAVAHWRVVSALVTAAEALGVRYHVGIVASTDSFYVGQERPGHGGFLPPWARGLIDTLRSLGVVSFEMESATIFTLSSIYGARAGGVYAAIANRETDEFAPEVGVEDAIRVANEAVRILAEYDSQGGTRP</sequence>
<dbReference type="GO" id="GO:0005829">
    <property type="term" value="C:cytosol"/>
    <property type="evidence" value="ECO:0007669"/>
    <property type="project" value="TreeGrafter"/>
</dbReference>
<dbReference type="Pfam" id="PF01048">
    <property type="entry name" value="PNP_UDP_1"/>
    <property type="match status" value="1"/>
</dbReference>
<proteinExistence type="predicted"/>
<name>G7VEQ1_9CREN</name>
<dbReference type="NCBIfam" id="TIGR01718">
    <property type="entry name" value="Uridine-psphlse"/>
    <property type="match status" value="1"/>
</dbReference>
<evidence type="ECO:0000313" key="3">
    <source>
        <dbReference type="Proteomes" id="UP000005867"/>
    </source>
</evidence>
<gene>
    <name evidence="2" type="ORF">P186_1442</name>
</gene>
<feature type="domain" description="Nucleoside phosphorylase" evidence="1">
    <location>
        <begin position="23"/>
        <end position="247"/>
    </location>
</feature>
<dbReference type="KEGG" id="pyr:P186_1442"/>
<dbReference type="GeneID" id="11595701"/>
<dbReference type="GO" id="GO:0009166">
    <property type="term" value="P:nucleotide catabolic process"/>
    <property type="evidence" value="ECO:0007669"/>
    <property type="project" value="InterPro"/>
</dbReference>
<reference evidence="2 3" key="1">
    <citation type="journal article" date="2012" name="J. Bacteriol.">
        <title>Complete genome sequence of strain 1860, a crenarchaeon of the genus pyrobaculum able to grow with various electron acceptors.</title>
        <authorList>
            <person name="Mardanov A.V."/>
            <person name="Gumerov V.M."/>
            <person name="Slobodkina G.B."/>
            <person name="Beletsky A.V."/>
            <person name="Bonch-Osmolovskaya E.A."/>
            <person name="Ravin N.V."/>
            <person name="Skryabin K.G."/>
        </authorList>
    </citation>
    <scope>NUCLEOTIDE SEQUENCE [LARGE SCALE GENOMIC DNA]</scope>
    <source>
        <strain evidence="2 3">1860</strain>
    </source>
</reference>
<dbReference type="OrthoDB" id="372263at2157"/>
<dbReference type="PANTHER" id="PTHR43691">
    <property type="entry name" value="URIDINE PHOSPHORYLASE"/>
    <property type="match status" value="1"/>
</dbReference>
<protein>
    <submittedName>
        <fullName evidence="2">Uridine phosphorylase</fullName>
    </submittedName>
</protein>
<dbReference type="GO" id="GO:0004850">
    <property type="term" value="F:uridine phosphorylase activity"/>
    <property type="evidence" value="ECO:0007669"/>
    <property type="project" value="InterPro"/>
</dbReference>
<dbReference type="GO" id="GO:0009116">
    <property type="term" value="P:nucleoside metabolic process"/>
    <property type="evidence" value="ECO:0007669"/>
    <property type="project" value="InterPro"/>
</dbReference>
<organism evidence="2 3">
    <name type="scientific">Pyrobaculum ferrireducens</name>
    <dbReference type="NCBI Taxonomy" id="1104324"/>
    <lineage>
        <taxon>Archaea</taxon>
        <taxon>Thermoproteota</taxon>
        <taxon>Thermoprotei</taxon>
        <taxon>Thermoproteales</taxon>
        <taxon>Thermoproteaceae</taxon>
        <taxon>Pyrobaculum</taxon>
    </lineage>
</organism>
<dbReference type="InterPro" id="IPR000845">
    <property type="entry name" value="Nucleoside_phosphorylase_d"/>
</dbReference>